<evidence type="ECO:0000313" key="2">
    <source>
        <dbReference type="Proteomes" id="UP000232227"/>
    </source>
</evidence>
<evidence type="ECO:0000313" key="1">
    <source>
        <dbReference type="EMBL" id="ATG97497.1"/>
    </source>
</evidence>
<reference evidence="1 2" key="1">
    <citation type="submission" date="2017-09" db="EMBL/GenBank/DDBJ databases">
        <title>SPAdes assembly of the Mesoplasma lactucae genome.</title>
        <authorList>
            <person name="Knight T.F."/>
            <person name="Rubinstein R."/>
            <person name="Citino T."/>
        </authorList>
    </citation>
    <scope>NUCLEOTIDE SEQUENCE [LARGE SCALE GENOMIC DNA]</scope>
    <source>
        <strain evidence="1 2">831-C4</strain>
    </source>
</reference>
<dbReference type="KEGG" id="mlac:CP520_01885"/>
<dbReference type="EMBL" id="CP023668">
    <property type="protein sequence ID" value="ATG97497.1"/>
    <property type="molecule type" value="Genomic_DNA"/>
</dbReference>
<sequence length="168" mass="19004">MKKKLAIFFAIAFIPALTSPISSCSKQTISSENTEINNLISKNINKNTNLNLPLDTKMSTISDASTVFRLSNKILENIINNLSEEQNKIFKDYFVSNAVLAWTNLEKDGVYSMDDTISEAIDKTGGPSYKSNDDYGFRIWIKRGKDSSGKIIKEFNYWLCKIPRNQSL</sequence>
<accession>A0A291IS28</accession>
<organism evidence="1 2">
    <name type="scientific">Mesoplasma lactucae ATCC 49193</name>
    <dbReference type="NCBI Taxonomy" id="81460"/>
    <lineage>
        <taxon>Bacteria</taxon>
        <taxon>Bacillati</taxon>
        <taxon>Mycoplasmatota</taxon>
        <taxon>Mollicutes</taxon>
        <taxon>Entomoplasmatales</taxon>
        <taxon>Entomoplasmataceae</taxon>
        <taxon>Mesoplasma</taxon>
    </lineage>
</organism>
<keyword evidence="2" id="KW-1185">Reference proteome</keyword>
<gene>
    <name evidence="1" type="ORF">CP520_01885</name>
</gene>
<name>A0A291IS28_9MOLU</name>
<proteinExistence type="predicted"/>
<dbReference type="AlphaFoldDB" id="A0A291IS28"/>
<dbReference type="Proteomes" id="UP000232227">
    <property type="component" value="Chromosome"/>
</dbReference>
<protein>
    <submittedName>
        <fullName evidence="1">Uncharacterized protein</fullName>
    </submittedName>
</protein>
<dbReference type="RefSeq" id="WP_096862785.1">
    <property type="nucleotide sequence ID" value="NZ_CP023668.1"/>
</dbReference>